<name>A0ABQ0FFD6_APOSI</name>
<keyword evidence="2" id="KW-1185">Reference proteome</keyword>
<sequence length="50" mass="5689">MELLVIKVWNRKRPPPWQRRPVGWAVLGLTAPASASVLSATQRRLDPGRR</sequence>
<gene>
    <name evidence="1" type="ORF">APTSU1_001319600</name>
</gene>
<dbReference type="Proteomes" id="UP001623349">
    <property type="component" value="Unassembled WGS sequence"/>
</dbReference>
<dbReference type="EMBL" id="BAAFST010000013">
    <property type="protein sequence ID" value="GAB1297960.1"/>
    <property type="molecule type" value="Genomic_DNA"/>
</dbReference>
<evidence type="ECO:0000313" key="1">
    <source>
        <dbReference type="EMBL" id="GAB1297960.1"/>
    </source>
</evidence>
<protein>
    <submittedName>
        <fullName evidence="1">Zinc finger protein with KRAB and SCAN domains 3</fullName>
    </submittedName>
</protein>
<proteinExistence type="predicted"/>
<organism evidence="1 2">
    <name type="scientific">Apodemus speciosus</name>
    <name type="common">Large Japanese field mouse</name>
    <dbReference type="NCBI Taxonomy" id="105296"/>
    <lineage>
        <taxon>Eukaryota</taxon>
        <taxon>Metazoa</taxon>
        <taxon>Chordata</taxon>
        <taxon>Craniata</taxon>
        <taxon>Vertebrata</taxon>
        <taxon>Euteleostomi</taxon>
        <taxon>Mammalia</taxon>
        <taxon>Eutheria</taxon>
        <taxon>Euarchontoglires</taxon>
        <taxon>Glires</taxon>
        <taxon>Rodentia</taxon>
        <taxon>Myomorpha</taxon>
        <taxon>Muroidea</taxon>
        <taxon>Muridae</taxon>
        <taxon>Murinae</taxon>
        <taxon>Apodemus</taxon>
    </lineage>
</organism>
<comment type="caution">
    <text evidence="1">The sequence shown here is derived from an EMBL/GenBank/DDBJ whole genome shotgun (WGS) entry which is preliminary data.</text>
</comment>
<reference evidence="1 2" key="1">
    <citation type="submission" date="2024-08" db="EMBL/GenBank/DDBJ databases">
        <title>The draft genome of Apodemus speciosus.</title>
        <authorList>
            <person name="Nabeshima K."/>
            <person name="Suzuki S."/>
            <person name="Onuma M."/>
        </authorList>
    </citation>
    <scope>NUCLEOTIDE SEQUENCE [LARGE SCALE GENOMIC DNA]</scope>
    <source>
        <strain evidence="1">IB14-021</strain>
    </source>
</reference>
<evidence type="ECO:0000313" key="2">
    <source>
        <dbReference type="Proteomes" id="UP001623349"/>
    </source>
</evidence>
<accession>A0ABQ0FFD6</accession>